<dbReference type="InterPro" id="IPR003594">
    <property type="entry name" value="HATPase_dom"/>
</dbReference>
<dbReference type="SMART" id="SM00388">
    <property type="entry name" value="HisKA"/>
    <property type="match status" value="1"/>
</dbReference>
<dbReference type="SMART" id="SM00448">
    <property type="entry name" value="REC"/>
    <property type="match status" value="1"/>
</dbReference>
<keyword evidence="7" id="KW-0418">Kinase</keyword>
<reference evidence="7 8" key="1">
    <citation type="submission" date="2007-05" db="EMBL/GenBank/DDBJ databases">
        <title>Complete sequence of Geobacter uraniireducens Rf4.</title>
        <authorList>
            <consortium name="US DOE Joint Genome Institute"/>
            <person name="Copeland A."/>
            <person name="Lucas S."/>
            <person name="Lapidus A."/>
            <person name="Barry K."/>
            <person name="Detter J.C."/>
            <person name="Glavina del Rio T."/>
            <person name="Hammon N."/>
            <person name="Israni S."/>
            <person name="Dalin E."/>
            <person name="Tice H."/>
            <person name="Pitluck S."/>
            <person name="Chertkov O."/>
            <person name="Brettin T."/>
            <person name="Bruce D."/>
            <person name="Han C."/>
            <person name="Schmutz J."/>
            <person name="Larimer F."/>
            <person name="Land M."/>
            <person name="Hauser L."/>
            <person name="Kyrpides N."/>
            <person name="Mikhailova N."/>
            <person name="Shelobolina E."/>
            <person name="Aklujkar M."/>
            <person name="Lovley D."/>
            <person name="Richardson P."/>
        </authorList>
    </citation>
    <scope>NUCLEOTIDE SEQUENCE [LARGE SCALE GENOMIC DNA]</scope>
    <source>
        <strain evidence="7 8">Rf4</strain>
    </source>
</reference>
<dbReference type="PANTHER" id="PTHR43065">
    <property type="entry name" value="SENSOR HISTIDINE KINASE"/>
    <property type="match status" value="1"/>
</dbReference>
<dbReference type="HOGENOM" id="CLU_000445_114_51_7"/>
<gene>
    <name evidence="7" type="ordered locus">Gura_4271</name>
</gene>
<dbReference type="PROSITE" id="PS50109">
    <property type="entry name" value="HIS_KIN"/>
    <property type="match status" value="1"/>
</dbReference>
<dbReference type="InterPro" id="IPR005467">
    <property type="entry name" value="His_kinase_dom"/>
</dbReference>
<dbReference type="EC" id="2.7.13.3" evidence="2"/>
<dbReference type="SUPFAM" id="SSF47384">
    <property type="entry name" value="Homodimeric domain of signal transducing histidine kinase"/>
    <property type="match status" value="1"/>
</dbReference>
<dbReference type="AlphaFoldDB" id="A5G9E6"/>
<keyword evidence="3 4" id="KW-0597">Phosphoprotein</keyword>
<name>A5G9E6_GEOUR</name>
<dbReference type="InterPro" id="IPR001789">
    <property type="entry name" value="Sig_transdc_resp-reg_receiver"/>
</dbReference>
<dbReference type="Gene3D" id="3.40.50.2300">
    <property type="match status" value="1"/>
</dbReference>
<dbReference type="InterPro" id="IPR036097">
    <property type="entry name" value="HisK_dim/P_sf"/>
</dbReference>
<dbReference type="SMART" id="SM00387">
    <property type="entry name" value="HATPase_c"/>
    <property type="match status" value="1"/>
</dbReference>
<dbReference type="InterPro" id="IPR004358">
    <property type="entry name" value="Sig_transdc_His_kin-like_C"/>
</dbReference>
<feature type="modified residue" description="4-aspartylphosphate" evidence="4">
    <location>
        <position position="455"/>
    </location>
</feature>
<dbReference type="GO" id="GO:0000155">
    <property type="term" value="F:phosphorelay sensor kinase activity"/>
    <property type="evidence" value="ECO:0007669"/>
    <property type="project" value="InterPro"/>
</dbReference>
<dbReference type="InterPro" id="IPR003661">
    <property type="entry name" value="HisK_dim/P_dom"/>
</dbReference>
<dbReference type="SUPFAM" id="SSF55785">
    <property type="entry name" value="PYP-like sensor domain (PAS domain)"/>
    <property type="match status" value="1"/>
</dbReference>
<dbReference type="InterPro" id="IPR000014">
    <property type="entry name" value="PAS"/>
</dbReference>
<comment type="catalytic activity">
    <reaction evidence="1">
        <text>ATP + protein L-histidine = ADP + protein N-phospho-L-histidine.</text>
        <dbReference type="EC" id="2.7.13.3"/>
    </reaction>
</comment>
<dbReference type="STRING" id="351605.Gura_4271"/>
<dbReference type="PROSITE" id="PS50110">
    <property type="entry name" value="RESPONSE_REGULATORY"/>
    <property type="match status" value="1"/>
</dbReference>
<feature type="domain" description="Histidine kinase" evidence="5">
    <location>
        <begin position="161"/>
        <end position="384"/>
    </location>
</feature>
<proteinExistence type="predicted"/>
<evidence type="ECO:0000313" key="7">
    <source>
        <dbReference type="EMBL" id="ABQ28414.1"/>
    </source>
</evidence>
<dbReference type="KEGG" id="gur:Gura_4271"/>
<keyword evidence="7" id="KW-0808">Transferase</keyword>
<evidence type="ECO:0000256" key="1">
    <source>
        <dbReference type="ARBA" id="ARBA00000085"/>
    </source>
</evidence>
<dbReference type="SUPFAM" id="SSF55874">
    <property type="entry name" value="ATPase domain of HSP90 chaperone/DNA topoisomerase II/histidine kinase"/>
    <property type="match status" value="1"/>
</dbReference>
<feature type="domain" description="Response regulatory" evidence="6">
    <location>
        <begin position="404"/>
        <end position="520"/>
    </location>
</feature>
<evidence type="ECO:0000259" key="5">
    <source>
        <dbReference type="PROSITE" id="PS50109"/>
    </source>
</evidence>
<protein>
    <recommendedName>
        <fullName evidence="2">histidine kinase</fullName>
        <ecNumber evidence="2">2.7.13.3</ecNumber>
    </recommendedName>
</protein>
<dbReference type="InterPro" id="IPR035965">
    <property type="entry name" value="PAS-like_dom_sf"/>
</dbReference>
<dbReference type="PRINTS" id="PR00344">
    <property type="entry name" value="BCTRLSENSOR"/>
</dbReference>
<dbReference type="Gene3D" id="3.30.450.20">
    <property type="entry name" value="PAS domain"/>
    <property type="match status" value="1"/>
</dbReference>
<dbReference type="Proteomes" id="UP000006695">
    <property type="component" value="Chromosome"/>
</dbReference>
<sequence>MPPFSLKTKIKQKRTEKEIKHTLSLLKATLESTADGILVIDRERRIISYNKKFADMWHIPGTLLATTDDDHLQSVVLHQMKSPADFIARINEIHSYPACESYDVLEFADGRFFERVSKPQTIEDKIVGRVWSFRDITEQRKLECQLRHSQKMEAIGTLTGGIAHDFNNILTAIIGYGNLIQMQMDKSDPLLHYLVQLLAATDKATCLTKGLLTYSRKQPLNPCHADLNDIVKRVTKLLSRLISENIDFSSILTERKLCVTADSGQIEQVIMNLVTNARDAMPEGGTIIINTDVAELDDTFIRNQDYGHAGMYALISVSDSGVGMDKVMMERIFEPFFTTKEVGRGTGLGLSIVYGIIKKHNGFIQVDSEPDNGSVFKVYLPLTSNNATEMHVKPQNVQIGGTETILLIEDNLEVRQLLKALLEQYGYKVIEAADGEDAIERFIEHQDDIQLLVLDVIIPKKNGREVYNELKQIRHDIRALFTSGYSTDIISKNGIMEEGLDFISKPLAPSALLAKIREMLEQPRP</sequence>
<dbReference type="InterPro" id="IPR036890">
    <property type="entry name" value="HATPase_C_sf"/>
</dbReference>
<evidence type="ECO:0000256" key="4">
    <source>
        <dbReference type="PROSITE-ProRule" id="PRU00169"/>
    </source>
</evidence>
<organism evidence="7 8">
    <name type="scientific">Geotalea uraniireducens (strain Rf4)</name>
    <name type="common">Geobacter uraniireducens</name>
    <dbReference type="NCBI Taxonomy" id="351605"/>
    <lineage>
        <taxon>Bacteria</taxon>
        <taxon>Pseudomonadati</taxon>
        <taxon>Thermodesulfobacteriota</taxon>
        <taxon>Desulfuromonadia</taxon>
        <taxon>Geobacterales</taxon>
        <taxon>Geobacteraceae</taxon>
        <taxon>Geotalea</taxon>
    </lineage>
</organism>
<dbReference type="RefSeq" id="WP_011941044.1">
    <property type="nucleotide sequence ID" value="NC_009483.1"/>
</dbReference>
<evidence type="ECO:0000259" key="6">
    <source>
        <dbReference type="PROSITE" id="PS50110"/>
    </source>
</evidence>
<dbReference type="EMBL" id="CP000698">
    <property type="protein sequence ID" value="ABQ28414.1"/>
    <property type="molecule type" value="Genomic_DNA"/>
</dbReference>
<evidence type="ECO:0000256" key="2">
    <source>
        <dbReference type="ARBA" id="ARBA00012438"/>
    </source>
</evidence>
<keyword evidence="8" id="KW-1185">Reference proteome</keyword>
<dbReference type="SUPFAM" id="SSF52172">
    <property type="entry name" value="CheY-like"/>
    <property type="match status" value="1"/>
</dbReference>
<dbReference type="CDD" id="cd00082">
    <property type="entry name" value="HisKA"/>
    <property type="match status" value="1"/>
</dbReference>
<evidence type="ECO:0000256" key="3">
    <source>
        <dbReference type="ARBA" id="ARBA00022553"/>
    </source>
</evidence>
<dbReference type="Gene3D" id="1.10.287.130">
    <property type="match status" value="1"/>
</dbReference>
<dbReference type="InterPro" id="IPR011006">
    <property type="entry name" value="CheY-like_superfamily"/>
</dbReference>
<dbReference type="Pfam" id="PF13188">
    <property type="entry name" value="PAS_8"/>
    <property type="match status" value="1"/>
</dbReference>
<dbReference type="Pfam" id="PF02518">
    <property type="entry name" value="HATPase_c"/>
    <property type="match status" value="1"/>
</dbReference>
<dbReference type="OrthoDB" id="9761263at2"/>
<dbReference type="Gene3D" id="3.30.565.10">
    <property type="entry name" value="Histidine kinase-like ATPase, C-terminal domain"/>
    <property type="match status" value="1"/>
</dbReference>
<dbReference type="PANTHER" id="PTHR43065:SF42">
    <property type="entry name" value="TWO-COMPONENT SENSOR PPRA"/>
    <property type="match status" value="1"/>
</dbReference>
<dbReference type="Pfam" id="PF00072">
    <property type="entry name" value="Response_reg"/>
    <property type="match status" value="1"/>
</dbReference>
<evidence type="ECO:0000313" key="8">
    <source>
        <dbReference type="Proteomes" id="UP000006695"/>
    </source>
</evidence>
<accession>A5G9E6</accession>